<accession>A0A9Q3CVR3</accession>
<reference evidence="2" key="1">
    <citation type="submission" date="2021-03" db="EMBL/GenBank/DDBJ databases">
        <title>Draft genome sequence of rust myrtle Austropuccinia psidii MF-1, a brazilian biotype.</title>
        <authorList>
            <person name="Quecine M.C."/>
            <person name="Pachon D.M.R."/>
            <person name="Bonatelli M.L."/>
            <person name="Correr F.H."/>
            <person name="Franceschini L.M."/>
            <person name="Leite T.F."/>
            <person name="Margarido G.R.A."/>
            <person name="Almeida C.A."/>
            <person name="Ferrarezi J.A."/>
            <person name="Labate C.A."/>
        </authorList>
    </citation>
    <scope>NUCLEOTIDE SEQUENCE</scope>
    <source>
        <strain evidence="2">MF-1</strain>
    </source>
</reference>
<evidence type="ECO:0000313" key="3">
    <source>
        <dbReference type="Proteomes" id="UP000765509"/>
    </source>
</evidence>
<evidence type="ECO:0000256" key="1">
    <source>
        <dbReference type="SAM" id="MobiDB-lite"/>
    </source>
</evidence>
<comment type="caution">
    <text evidence="2">The sequence shown here is derived from an EMBL/GenBank/DDBJ whole genome shotgun (WGS) entry which is preliminary data.</text>
</comment>
<dbReference type="EMBL" id="AVOT02011460">
    <property type="protein sequence ID" value="MBW0492166.1"/>
    <property type="molecule type" value="Genomic_DNA"/>
</dbReference>
<dbReference type="AlphaFoldDB" id="A0A9Q3CVR3"/>
<keyword evidence="3" id="KW-1185">Reference proteome</keyword>
<dbReference type="Proteomes" id="UP000765509">
    <property type="component" value="Unassembled WGS sequence"/>
</dbReference>
<protein>
    <submittedName>
        <fullName evidence="2">Uncharacterized protein</fullName>
    </submittedName>
</protein>
<proteinExistence type="predicted"/>
<sequence>MPVQHSFPAKITRSHRHQAILTPTETPPLDRTPLIHQLIANLDRGPPIEIAQPSKRGGVQSRLGEESVEEEDSDTTEVAAALEGAPEAS</sequence>
<feature type="compositionally biased region" description="Acidic residues" evidence="1">
    <location>
        <begin position="66"/>
        <end position="75"/>
    </location>
</feature>
<feature type="region of interest" description="Disordered" evidence="1">
    <location>
        <begin position="47"/>
        <end position="89"/>
    </location>
</feature>
<organism evidence="2 3">
    <name type="scientific">Austropuccinia psidii MF-1</name>
    <dbReference type="NCBI Taxonomy" id="1389203"/>
    <lineage>
        <taxon>Eukaryota</taxon>
        <taxon>Fungi</taxon>
        <taxon>Dikarya</taxon>
        <taxon>Basidiomycota</taxon>
        <taxon>Pucciniomycotina</taxon>
        <taxon>Pucciniomycetes</taxon>
        <taxon>Pucciniales</taxon>
        <taxon>Sphaerophragmiaceae</taxon>
        <taxon>Austropuccinia</taxon>
    </lineage>
</organism>
<gene>
    <name evidence="2" type="ORF">O181_031881</name>
</gene>
<evidence type="ECO:0000313" key="2">
    <source>
        <dbReference type="EMBL" id="MBW0492166.1"/>
    </source>
</evidence>
<name>A0A9Q3CVR3_9BASI</name>